<evidence type="ECO:0000256" key="3">
    <source>
        <dbReference type="ARBA" id="ARBA00022741"/>
    </source>
</evidence>
<dbReference type="GO" id="GO:0016887">
    <property type="term" value="F:ATP hydrolysis activity"/>
    <property type="evidence" value="ECO:0007669"/>
    <property type="project" value="InterPro"/>
</dbReference>
<dbReference type="InterPro" id="IPR003593">
    <property type="entry name" value="AAA+_ATPase"/>
</dbReference>
<dbReference type="InterPro" id="IPR011527">
    <property type="entry name" value="ABC1_TM_dom"/>
</dbReference>
<dbReference type="WBParaSite" id="NBR_0001593301-mRNA-1">
    <property type="protein sequence ID" value="NBR_0001593301-mRNA-1"/>
    <property type="gene ID" value="NBR_0001593301"/>
</dbReference>
<dbReference type="InterPro" id="IPR039421">
    <property type="entry name" value="Type_1_exporter"/>
</dbReference>
<keyword evidence="11" id="KW-1185">Reference proteome</keyword>
<keyword evidence="6 7" id="KW-0472">Membrane</keyword>
<evidence type="ECO:0000259" key="8">
    <source>
        <dbReference type="PROSITE" id="PS50893"/>
    </source>
</evidence>
<dbReference type="Gene3D" id="1.20.1560.10">
    <property type="entry name" value="ABC transporter type 1, transmembrane domain"/>
    <property type="match status" value="1"/>
</dbReference>
<reference evidence="12" key="1">
    <citation type="submission" date="2017-02" db="UniProtKB">
        <authorList>
            <consortium name="WormBaseParasite"/>
        </authorList>
    </citation>
    <scope>IDENTIFICATION</scope>
</reference>
<evidence type="ECO:0000256" key="7">
    <source>
        <dbReference type="SAM" id="Phobius"/>
    </source>
</evidence>
<keyword evidence="5 7" id="KW-1133">Transmembrane helix</keyword>
<dbReference type="GO" id="GO:0015421">
    <property type="term" value="F:ABC-type oligopeptide transporter activity"/>
    <property type="evidence" value="ECO:0007669"/>
    <property type="project" value="TreeGrafter"/>
</dbReference>
<evidence type="ECO:0000313" key="12">
    <source>
        <dbReference type="WBParaSite" id="NBR_0001593301-mRNA-1"/>
    </source>
</evidence>
<dbReference type="AlphaFoldDB" id="A0A0N4YGJ4"/>
<evidence type="ECO:0000256" key="6">
    <source>
        <dbReference type="ARBA" id="ARBA00023136"/>
    </source>
</evidence>
<evidence type="ECO:0000256" key="5">
    <source>
        <dbReference type="ARBA" id="ARBA00022989"/>
    </source>
</evidence>
<dbReference type="SUPFAM" id="SSF52540">
    <property type="entry name" value="P-loop containing nucleoside triphosphate hydrolases"/>
    <property type="match status" value="1"/>
</dbReference>
<gene>
    <name evidence="10" type="ORF">NBR_LOCUS15934</name>
</gene>
<dbReference type="GO" id="GO:0090374">
    <property type="term" value="P:oligopeptide export from mitochondrion"/>
    <property type="evidence" value="ECO:0007669"/>
    <property type="project" value="TreeGrafter"/>
</dbReference>
<dbReference type="GO" id="GO:0005743">
    <property type="term" value="C:mitochondrial inner membrane"/>
    <property type="evidence" value="ECO:0007669"/>
    <property type="project" value="TreeGrafter"/>
</dbReference>
<keyword evidence="3" id="KW-0547">Nucleotide-binding</keyword>
<reference evidence="10 11" key="2">
    <citation type="submission" date="2018-11" db="EMBL/GenBank/DDBJ databases">
        <authorList>
            <consortium name="Pathogen Informatics"/>
        </authorList>
    </citation>
    <scope>NUCLEOTIDE SEQUENCE [LARGE SCALE GENOMIC DNA]</scope>
</reference>
<dbReference type="Pfam" id="PF00664">
    <property type="entry name" value="ABC_membrane"/>
    <property type="match status" value="1"/>
</dbReference>
<feature type="domain" description="ABC transporter" evidence="8">
    <location>
        <begin position="255"/>
        <end position="467"/>
    </location>
</feature>
<dbReference type="STRING" id="27835.A0A0N4YGJ4"/>
<accession>A0A0N4YGJ4</accession>
<dbReference type="PROSITE" id="PS00211">
    <property type="entry name" value="ABC_TRANSPORTER_1"/>
    <property type="match status" value="1"/>
</dbReference>
<keyword evidence="2 7" id="KW-0812">Transmembrane</keyword>
<dbReference type="SMART" id="SM00382">
    <property type="entry name" value="AAA"/>
    <property type="match status" value="1"/>
</dbReference>
<dbReference type="SUPFAM" id="SSF90123">
    <property type="entry name" value="ABC transporter transmembrane region"/>
    <property type="match status" value="1"/>
</dbReference>
<dbReference type="Gene3D" id="3.40.50.300">
    <property type="entry name" value="P-loop containing nucleotide triphosphate hydrolases"/>
    <property type="match status" value="2"/>
</dbReference>
<evidence type="ECO:0000256" key="2">
    <source>
        <dbReference type="ARBA" id="ARBA00022692"/>
    </source>
</evidence>
<dbReference type="PROSITE" id="PS50929">
    <property type="entry name" value="ABC_TM1F"/>
    <property type="match status" value="1"/>
</dbReference>
<dbReference type="Proteomes" id="UP000271162">
    <property type="component" value="Unassembled WGS sequence"/>
</dbReference>
<dbReference type="InterPro" id="IPR017871">
    <property type="entry name" value="ABC_transporter-like_CS"/>
</dbReference>
<evidence type="ECO:0000313" key="11">
    <source>
        <dbReference type="Proteomes" id="UP000271162"/>
    </source>
</evidence>
<comment type="subcellular location">
    <subcellularLocation>
        <location evidence="1">Membrane</location>
        <topology evidence="1">Multi-pass membrane protein</topology>
    </subcellularLocation>
</comment>
<evidence type="ECO:0000256" key="4">
    <source>
        <dbReference type="ARBA" id="ARBA00022840"/>
    </source>
</evidence>
<proteinExistence type="predicted"/>
<dbReference type="PANTHER" id="PTHR43394:SF1">
    <property type="entry name" value="ATP-BINDING CASSETTE SUB-FAMILY B MEMBER 10, MITOCHONDRIAL"/>
    <property type="match status" value="1"/>
</dbReference>
<evidence type="ECO:0000313" key="10">
    <source>
        <dbReference type="EMBL" id="VDL79528.1"/>
    </source>
</evidence>
<dbReference type="Pfam" id="PF00005">
    <property type="entry name" value="ABC_tran"/>
    <property type="match status" value="1"/>
</dbReference>
<feature type="domain" description="ABC transmembrane type-1" evidence="9">
    <location>
        <begin position="62"/>
        <end position="254"/>
    </location>
</feature>
<evidence type="ECO:0000256" key="1">
    <source>
        <dbReference type="ARBA" id="ARBA00004141"/>
    </source>
</evidence>
<keyword evidence="4" id="KW-0067">ATP-binding</keyword>
<name>A0A0N4YGJ4_NIPBR</name>
<evidence type="ECO:0000259" key="9">
    <source>
        <dbReference type="PROSITE" id="PS50929"/>
    </source>
</evidence>
<dbReference type="GO" id="GO:0005524">
    <property type="term" value="F:ATP binding"/>
    <property type="evidence" value="ECO:0007669"/>
    <property type="project" value="UniProtKB-KW"/>
</dbReference>
<dbReference type="EMBL" id="UYSL01021957">
    <property type="protein sequence ID" value="VDL79528.1"/>
    <property type="molecule type" value="Genomic_DNA"/>
</dbReference>
<feature type="transmembrane region" description="Helical" evidence="7">
    <location>
        <begin position="216"/>
        <end position="234"/>
    </location>
</feature>
<protein>
    <submittedName>
        <fullName evidence="12">ABC transporter</fullName>
    </submittedName>
</protein>
<dbReference type="PANTHER" id="PTHR43394">
    <property type="entry name" value="ATP-DEPENDENT PERMEASE MDL1, MITOCHONDRIAL"/>
    <property type="match status" value="1"/>
</dbReference>
<organism evidence="12">
    <name type="scientific">Nippostrongylus brasiliensis</name>
    <name type="common">Rat hookworm</name>
    <dbReference type="NCBI Taxonomy" id="27835"/>
    <lineage>
        <taxon>Eukaryota</taxon>
        <taxon>Metazoa</taxon>
        <taxon>Ecdysozoa</taxon>
        <taxon>Nematoda</taxon>
        <taxon>Chromadorea</taxon>
        <taxon>Rhabditida</taxon>
        <taxon>Rhabditina</taxon>
        <taxon>Rhabditomorpha</taxon>
        <taxon>Strongyloidea</taxon>
        <taxon>Heligmosomidae</taxon>
        <taxon>Nippostrongylus</taxon>
    </lineage>
</organism>
<dbReference type="InterPro" id="IPR003439">
    <property type="entry name" value="ABC_transporter-like_ATP-bd"/>
</dbReference>
<feature type="transmembrane region" description="Helical" evidence="7">
    <location>
        <begin position="59"/>
        <end position="78"/>
    </location>
</feature>
<dbReference type="PROSITE" id="PS50893">
    <property type="entry name" value="ABC_TRANSPORTER_2"/>
    <property type="match status" value="1"/>
</dbReference>
<dbReference type="InterPro" id="IPR036640">
    <property type="entry name" value="ABC1_TM_sf"/>
</dbReference>
<dbReference type="InterPro" id="IPR027417">
    <property type="entry name" value="P-loop_NTPase"/>
</dbReference>
<sequence>MSTLKFVASRCDQLDETVVQVTTVETKRASVKLKNASIKDLKAIFALAGPYKWRIIRELFLFFGLSFLGVSSSIFLLTPRVLGKLIDEFDDSKKSPSGQEDKTLRVARFFKENPIALVGVLFLGGAAIAARVYCMHTAAQLIINDLRKTVFNAVLRQDIAFFDKNKVGEIVSRLSTDALIVGYSVSMNLSDGARALLTCLGSGGLMVYTSPALCQVMFVVIPIMVGTFAVFGKLQRKYTLQMQEAVAGANQVYQFPFERVAFGYPGRDPLFHNISFKVPAGQITAVVGPSGSGKSTIANLLLRLYDPDRGHIMVDDVDLKDLDPSHWRRQIGTVGQIEEAAEQSNALEFIQAFPEKFDTMVGEQGSMLSGGQKQRIAIARALVTNPRILILDEATSALDATSEFLVRKALNRLLENSHQTVLIIAHRLSTIKHADQIVVLDKGSIAERGSFEELMSIKDGVFKKLVEKQAIGWKEETY</sequence>
<feature type="transmembrane region" description="Helical" evidence="7">
    <location>
        <begin position="115"/>
        <end position="134"/>
    </location>
</feature>